<evidence type="ECO:0000256" key="7">
    <source>
        <dbReference type="ARBA" id="ARBA00022605"/>
    </source>
</evidence>
<dbReference type="PANTHER" id="PTHR43070">
    <property type="match status" value="1"/>
</dbReference>
<evidence type="ECO:0000256" key="5">
    <source>
        <dbReference type="ARBA" id="ARBA00013213"/>
    </source>
</evidence>
<comment type="cofactor">
    <cofactor evidence="1">
        <name>a metal cation</name>
        <dbReference type="ChEBI" id="CHEBI:25213"/>
    </cofactor>
</comment>
<dbReference type="InterPro" id="IPR001342">
    <property type="entry name" value="HDH_cat"/>
</dbReference>
<evidence type="ECO:0000259" key="17">
    <source>
        <dbReference type="Pfam" id="PF00742"/>
    </source>
</evidence>
<dbReference type="Proteomes" id="UP000245942">
    <property type="component" value="Unassembled WGS sequence"/>
</dbReference>
<dbReference type="EC" id="1.1.1.3" evidence="5 14"/>
<dbReference type="Gene3D" id="3.40.50.720">
    <property type="entry name" value="NAD(P)-binding Rossmann-like Domain"/>
    <property type="match status" value="1"/>
</dbReference>
<dbReference type="FunFam" id="3.30.360.10:FF:000006">
    <property type="entry name" value="Bifunctional aspartokinase/homoserine dehydrogenase"/>
    <property type="match status" value="1"/>
</dbReference>
<evidence type="ECO:0000256" key="15">
    <source>
        <dbReference type="PIRSR" id="PIRSR036497-1"/>
    </source>
</evidence>
<comment type="pathway">
    <text evidence="3">Amino-acid biosynthesis; L-methionine biosynthesis via de novo pathway; L-homoserine from L-aspartate: step 3/3.</text>
</comment>
<dbReference type="AlphaFoldDB" id="A0A316U489"/>
<dbReference type="UniPathway" id="UPA00051">
    <property type="reaction ID" value="UER00465"/>
</dbReference>
<evidence type="ECO:0000256" key="6">
    <source>
        <dbReference type="ARBA" id="ARBA00013376"/>
    </source>
</evidence>
<evidence type="ECO:0000256" key="9">
    <source>
        <dbReference type="ARBA" id="ARBA00022857"/>
    </source>
</evidence>
<dbReference type="GeneID" id="37016106"/>
<dbReference type="SUPFAM" id="SSF55347">
    <property type="entry name" value="Glyceraldehyde-3-phosphate dehydrogenase-like, C-terminal domain"/>
    <property type="match status" value="1"/>
</dbReference>
<keyword evidence="20" id="KW-1185">Reference proteome</keyword>
<dbReference type="OrthoDB" id="67851at2759"/>
<comment type="catalytic activity">
    <reaction evidence="12">
        <text>L-homoserine + NADP(+) = L-aspartate 4-semialdehyde + NADPH + H(+)</text>
        <dbReference type="Rhea" id="RHEA:15761"/>
        <dbReference type="ChEBI" id="CHEBI:15378"/>
        <dbReference type="ChEBI" id="CHEBI:57476"/>
        <dbReference type="ChEBI" id="CHEBI:57783"/>
        <dbReference type="ChEBI" id="CHEBI:58349"/>
        <dbReference type="ChEBI" id="CHEBI:537519"/>
        <dbReference type="EC" id="1.1.1.3"/>
    </reaction>
    <physiologicalReaction direction="right-to-left" evidence="12">
        <dbReference type="Rhea" id="RHEA:15763"/>
    </physiologicalReaction>
</comment>
<dbReference type="GO" id="GO:0009090">
    <property type="term" value="P:homoserine biosynthetic process"/>
    <property type="evidence" value="ECO:0007669"/>
    <property type="project" value="TreeGrafter"/>
</dbReference>
<feature type="active site" description="Proton donor" evidence="15">
    <location>
        <position position="236"/>
    </location>
</feature>
<protein>
    <recommendedName>
        <fullName evidence="6 14">Homoserine dehydrogenase</fullName>
        <shortName evidence="14">HDH</shortName>
        <ecNumber evidence="5 14">1.1.1.3</ecNumber>
    </recommendedName>
</protein>
<evidence type="ECO:0000256" key="3">
    <source>
        <dbReference type="ARBA" id="ARBA00005062"/>
    </source>
</evidence>
<dbReference type="EMBL" id="KZ819329">
    <property type="protein sequence ID" value="PWN20086.1"/>
    <property type="molecule type" value="Genomic_DNA"/>
</dbReference>
<evidence type="ECO:0000256" key="4">
    <source>
        <dbReference type="ARBA" id="ARBA00006753"/>
    </source>
</evidence>
<evidence type="ECO:0000256" key="10">
    <source>
        <dbReference type="ARBA" id="ARBA00023002"/>
    </source>
</evidence>
<dbReference type="InterPro" id="IPR005106">
    <property type="entry name" value="Asp/hSer_DH_NAD-bd"/>
</dbReference>
<accession>A0A316U489</accession>
<feature type="binding site" evidence="16">
    <location>
        <begin position="13"/>
        <end position="18"/>
    </location>
    <ligand>
        <name>NADP(+)</name>
        <dbReference type="ChEBI" id="CHEBI:58349"/>
    </ligand>
</feature>
<dbReference type="GO" id="GO:0009086">
    <property type="term" value="P:methionine biosynthetic process"/>
    <property type="evidence" value="ECO:0007669"/>
    <property type="project" value="UniProtKB-KW"/>
</dbReference>
<proteinExistence type="inferred from homology"/>
<dbReference type="GO" id="GO:0009088">
    <property type="term" value="P:threonine biosynthetic process"/>
    <property type="evidence" value="ECO:0007669"/>
    <property type="project" value="UniProtKB-UniPathway"/>
</dbReference>
<dbReference type="InterPro" id="IPR036291">
    <property type="entry name" value="NAD(P)-bd_dom_sf"/>
</dbReference>
<evidence type="ECO:0000256" key="2">
    <source>
        <dbReference type="ARBA" id="ARBA00005056"/>
    </source>
</evidence>
<keyword evidence="11 14" id="KW-0486">Methionine biosynthesis</keyword>
<comment type="function">
    <text evidence="13">Catalyzes the conversion of L-aspartate-beta-semialdehyde (L-Asa) to L-homoserine (L-Hse), the third step in the biosynthesis of amino acids that derive from aspartate (the aspartate family of amino acids), including methioinine and threonine, the latter of which is a precursor to isoleucine; production of homoserine leads to a branch-point in the pathway as it can either be O-phosphorylated for processing to threonine, or O-acylated for processing to methionine.</text>
</comment>
<evidence type="ECO:0000256" key="8">
    <source>
        <dbReference type="ARBA" id="ARBA00022697"/>
    </source>
</evidence>
<dbReference type="PIRSF" id="PIRSF036497">
    <property type="entry name" value="HDH_short"/>
    <property type="match status" value="1"/>
</dbReference>
<comment type="pathway">
    <text evidence="2">Amino-acid biosynthesis; L-threonine biosynthesis; L-threonine from L-aspartate: step 3/5.</text>
</comment>
<keyword evidence="8 14" id="KW-0791">Threonine biosynthesis</keyword>
<sequence>MATQGGINVAIVGVGLVGSSVISQLTTIPSLASQLHIVCLQNSKKTLLSTASSPLSLTGSSDWKSQLANSSTSALPLPDLVKSLQRITQDSKRHTVVVDNTSNESVASLYPEFLKAGLSVVTPNKKGLSGSLDLYKAILANSSPDAGLKGPLVYGESTVGAGLPIISTLKDLIQTGDKVKKIEGVLSGTLSYIFNEWSTPAGGSKKFSEIVKIAKDNGYTEPHPADDLSGSDVSRKLTILSRLVPSLTGKLPKGFESVPTHSLTPAPLESVTSGDEYVQKLPDFDGDFDALNKAARDEGCVLRYVGVIDVEKGEIKASLERYPSDHPFATSLSGSDNIIAFHTERYSARPLLVQGAGAGAEVTAMGVVSDLIKVAERRG</sequence>
<dbReference type="Gene3D" id="3.30.360.10">
    <property type="entry name" value="Dihydrodipicolinate Reductase, domain 2"/>
    <property type="match status" value="1"/>
</dbReference>
<dbReference type="Pfam" id="PF03447">
    <property type="entry name" value="NAD_binding_3"/>
    <property type="match status" value="1"/>
</dbReference>
<evidence type="ECO:0000256" key="11">
    <source>
        <dbReference type="ARBA" id="ARBA00023167"/>
    </source>
</evidence>
<keyword evidence="9 14" id="KW-0521">NADP</keyword>
<gene>
    <name evidence="19" type="ORF">BCV69DRAFT_299833</name>
</gene>
<dbReference type="GO" id="GO:0050661">
    <property type="term" value="F:NADP binding"/>
    <property type="evidence" value="ECO:0007669"/>
    <property type="project" value="InterPro"/>
</dbReference>
<evidence type="ECO:0000256" key="13">
    <source>
        <dbReference type="ARBA" id="ARBA00059589"/>
    </source>
</evidence>
<evidence type="ECO:0000313" key="20">
    <source>
        <dbReference type="Proteomes" id="UP000245942"/>
    </source>
</evidence>
<feature type="binding site" evidence="16">
    <location>
        <position position="221"/>
    </location>
    <ligand>
        <name>L-homoserine</name>
        <dbReference type="ChEBI" id="CHEBI:57476"/>
    </ligand>
</feature>
<reference evidence="19 20" key="1">
    <citation type="journal article" date="2018" name="Mol. Biol. Evol.">
        <title>Broad Genomic Sampling Reveals a Smut Pathogenic Ancestry of the Fungal Clade Ustilaginomycotina.</title>
        <authorList>
            <person name="Kijpornyongpan T."/>
            <person name="Mondo S.J."/>
            <person name="Barry K."/>
            <person name="Sandor L."/>
            <person name="Lee J."/>
            <person name="Lipzen A."/>
            <person name="Pangilinan J."/>
            <person name="LaButti K."/>
            <person name="Hainaut M."/>
            <person name="Henrissat B."/>
            <person name="Grigoriev I.V."/>
            <person name="Spatafora J.W."/>
            <person name="Aime M.C."/>
        </authorList>
    </citation>
    <scope>NUCLEOTIDE SEQUENCE [LARGE SCALE GENOMIC DNA]</scope>
    <source>
        <strain evidence="19 20">MCA 4718</strain>
    </source>
</reference>
<keyword evidence="7 14" id="KW-0028">Amino-acid biosynthesis</keyword>
<feature type="binding site" evidence="16">
    <location>
        <position position="125"/>
    </location>
    <ligand>
        <name>NADPH</name>
        <dbReference type="ChEBI" id="CHEBI:57783"/>
    </ligand>
</feature>
<dbReference type="InterPro" id="IPR022697">
    <property type="entry name" value="HDH_short"/>
</dbReference>
<evidence type="ECO:0000256" key="14">
    <source>
        <dbReference type="PIRNR" id="PIRNR036497"/>
    </source>
</evidence>
<dbReference type="SUPFAM" id="SSF51735">
    <property type="entry name" value="NAD(P)-binding Rossmann-fold domains"/>
    <property type="match status" value="1"/>
</dbReference>
<dbReference type="InterPro" id="IPR011147">
    <property type="entry name" value="Bifunc_Aspkin/hSer_DH"/>
</dbReference>
<dbReference type="GO" id="GO:0004412">
    <property type="term" value="F:homoserine dehydrogenase activity"/>
    <property type="evidence" value="ECO:0007669"/>
    <property type="project" value="UniProtKB-EC"/>
</dbReference>
<evidence type="ECO:0000256" key="1">
    <source>
        <dbReference type="ARBA" id="ARBA00001920"/>
    </source>
</evidence>
<comment type="similarity">
    <text evidence="4 14">Belongs to the homoserine dehydrogenase family.</text>
</comment>
<dbReference type="STRING" id="1684307.A0A316U489"/>
<organism evidence="19 20">
    <name type="scientific">Pseudomicrostroma glucosiphilum</name>
    <dbReference type="NCBI Taxonomy" id="1684307"/>
    <lineage>
        <taxon>Eukaryota</taxon>
        <taxon>Fungi</taxon>
        <taxon>Dikarya</taxon>
        <taxon>Basidiomycota</taxon>
        <taxon>Ustilaginomycotina</taxon>
        <taxon>Exobasidiomycetes</taxon>
        <taxon>Microstromatales</taxon>
        <taxon>Microstromatales incertae sedis</taxon>
        <taxon>Pseudomicrostroma</taxon>
    </lineage>
</organism>
<dbReference type="Pfam" id="PF00742">
    <property type="entry name" value="Homoserine_dh"/>
    <property type="match status" value="1"/>
</dbReference>
<evidence type="ECO:0000256" key="12">
    <source>
        <dbReference type="ARBA" id="ARBA00048841"/>
    </source>
</evidence>
<keyword evidence="10 14" id="KW-0560">Oxidoreductase</keyword>
<dbReference type="PANTHER" id="PTHR43070:SF5">
    <property type="entry name" value="HOMOSERINE DEHYDROGENASE"/>
    <property type="match status" value="1"/>
</dbReference>
<dbReference type="UniPathway" id="UPA00050">
    <property type="reaction ID" value="UER00063"/>
</dbReference>
<feature type="domain" description="Homoserine dehydrogenase catalytic" evidence="17">
    <location>
        <begin position="164"/>
        <end position="372"/>
    </location>
</feature>
<evidence type="ECO:0000256" key="16">
    <source>
        <dbReference type="PIRSR" id="PIRSR036497-2"/>
    </source>
</evidence>
<name>A0A316U489_9BASI</name>
<evidence type="ECO:0000259" key="18">
    <source>
        <dbReference type="Pfam" id="PF03447"/>
    </source>
</evidence>
<feature type="binding site" evidence="16">
    <location>
        <position position="101"/>
    </location>
    <ligand>
        <name>NADPH</name>
        <dbReference type="ChEBI" id="CHEBI:57783"/>
    </ligand>
</feature>
<dbReference type="RefSeq" id="XP_025347246.1">
    <property type="nucleotide sequence ID" value="XM_025494372.1"/>
</dbReference>
<evidence type="ECO:0000313" key="19">
    <source>
        <dbReference type="EMBL" id="PWN20086.1"/>
    </source>
</evidence>
<feature type="domain" description="Aspartate/homoserine dehydrogenase NAD-binding" evidence="18">
    <location>
        <begin position="13"/>
        <end position="142"/>
    </location>
</feature>